<dbReference type="InterPro" id="IPR001611">
    <property type="entry name" value="Leu-rich_rpt"/>
</dbReference>
<evidence type="ECO:0000256" key="13">
    <source>
        <dbReference type="SAM" id="SignalP"/>
    </source>
</evidence>
<dbReference type="InterPro" id="IPR004117">
    <property type="entry name" value="7tm6_olfct_rcpt"/>
</dbReference>
<evidence type="ECO:0000313" key="15">
    <source>
        <dbReference type="Proteomes" id="UP000639338"/>
    </source>
</evidence>
<feature type="region of interest" description="Disordered" evidence="11">
    <location>
        <begin position="620"/>
        <end position="670"/>
    </location>
</feature>
<proteinExistence type="predicted"/>
<dbReference type="PROSITE" id="PS51450">
    <property type="entry name" value="LRR"/>
    <property type="match status" value="2"/>
</dbReference>
<evidence type="ECO:0000256" key="9">
    <source>
        <dbReference type="ARBA" id="ARBA00023170"/>
    </source>
</evidence>
<keyword evidence="5" id="KW-0552">Olfaction</keyword>
<keyword evidence="15" id="KW-1185">Reference proteome</keyword>
<feature type="chain" id="PRO_5043501504" description="Odorant receptor" evidence="13">
    <location>
        <begin position="29"/>
        <end position="818"/>
    </location>
</feature>
<evidence type="ECO:0000313" key="14">
    <source>
        <dbReference type="EMBL" id="KAF7994465.1"/>
    </source>
</evidence>
<keyword evidence="6" id="KW-0677">Repeat</keyword>
<dbReference type="InterPro" id="IPR032675">
    <property type="entry name" value="LRR_dom_sf"/>
</dbReference>
<dbReference type="GO" id="GO:0007165">
    <property type="term" value="P:signal transduction"/>
    <property type="evidence" value="ECO:0007669"/>
    <property type="project" value="UniProtKB-KW"/>
</dbReference>
<dbReference type="InterPro" id="IPR003591">
    <property type="entry name" value="Leu-rich_rpt_typical-subtyp"/>
</dbReference>
<keyword evidence="3" id="KW-0433">Leucine-rich repeat</keyword>
<evidence type="ECO:0000256" key="7">
    <source>
        <dbReference type="ARBA" id="ARBA00022989"/>
    </source>
</evidence>
<dbReference type="PANTHER" id="PTHR45712:SF22">
    <property type="entry name" value="INSULIN-LIKE GROWTH FACTOR-BINDING PROTEIN COMPLEX ACID LABILE SUBUNIT"/>
    <property type="match status" value="1"/>
</dbReference>
<keyword evidence="4 12" id="KW-0812">Transmembrane</keyword>
<keyword evidence="8 12" id="KW-0472">Membrane</keyword>
<sequence>MFDTKKKLVLFTKIWFLFTFCGVTQYCADPMIQSYLINKYHGNNNSTKIKNLPFPAWSPTNIDNDEKYIGYFFFQFIGGLGSAIGIGLFDVLSTNFMMYICTQLECLSDTLIHHDKSLSNSRNPSKYLEIKLKNCSKHHREILEVYKLYEDMASLPGFFQCINNVIGLCLVSLTASVLDINSSTDCMLSVTSLIELWMGAAFELLVYCYYGTKIEELSLQVSQSFFSSGWEKINFDNNIKTQKNIKNILTIGIIRAQKPIIITGGPFYNLNLPTFKNGVSKLCWDNSNDKTPNAARYQSTTDNIKSNPTSEPMTESQTTQAYCNFTSTKYNRQKCHDHLSKVIAPEETNSNELAGSLYTEIRDSNKLKLSSKELTEFNSTTFENQNNISAIFLSRNRLTFLENNSFVIYKQTLKYLDLSSNKLARLESDVFNGLLNLKYLDISNNELKSLPDKTFIDLKSLNYLDLNTNKLASLDSNIFNGLSNLKLLNISDNYLKFLPDKIFDELHNLRILSLGLNKLSHFESNIFMNLWFLEELDVSNNQLENSSVDIFNSTVLLKKLDIRMNQDFSPNYRLLRDVCRYQMEVIVDHEYSHMYGCAIRTKNSYRRPIKNEGVYKFWPGHGDSKQQSGNSNNKIHDAPSDQSTTKTNNVSSDQFTNDNIKPNPTSEQPMTERFKNQTNLLIFYESMVFNGLANLKYLDINDVNSNPAPDKIVTAMNSQSYLRLTSNELASLHSETLKSLDTFPRQNLLNNSTRYFGFYGRNMDVKLIKLENLDCKTFNKLENLRHLDVSKNDLKVLPDRVFNELKSLNYLLTQNMII</sequence>
<dbReference type="InterPro" id="IPR050333">
    <property type="entry name" value="SLRP"/>
</dbReference>
<dbReference type="Pfam" id="PF02949">
    <property type="entry name" value="7tm_6"/>
    <property type="match status" value="1"/>
</dbReference>
<dbReference type="Gene3D" id="3.80.10.10">
    <property type="entry name" value="Ribonuclease Inhibitor"/>
    <property type="match status" value="2"/>
</dbReference>
<evidence type="ECO:0000256" key="5">
    <source>
        <dbReference type="ARBA" id="ARBA00022725"/>
    </source>
</evidence>
<name>A0A834XYM9_APHGI</name>
<dbReference type="PRINTS" id="PR00019">
    <property type="entry name" value="LEURICHRPT"/>
</dbReference>
<protein>
    <recommendedName>
        <fullName evidence="16">Odorant receptor</fullName>
    </recommendedName>
</protein>
<dbReference type="GO" id="GO:0016020">
    <property type="term" value="C:membrane"/>
    <property type="evidence" value="ECO:0007669"/>
    <property type="project" value="UniProtKB-SubCell"/>
</dbReference>
<reference evidence="14 15" key="1">
    <citation type="submission" date="2020-08" db="EMBL/GenBank/DDBJ databases">
        <title>Aphidius gifuensis genome sequencing and assembly.</title>
        <authorList>
            <person name="Du Z."/>
        </authorList>
    </citation>
    <scope>NUCLEOTIDE SEQUENCE [LARGE SCALE GENOMIC DNA]</scope>
    <source>
        <strain evidence="14">YNYX2018</strain>
        <tissue evidence="14">Adults</tissue>
    </source>
</reference>
<comment type="subcellular location">
    <subcellularLocation>
        <location evidence="1">Membrane</location>
        <topology evidence="1">Multi-pass membrane protein</topology>
    </subcellularLocation>
</comment>
<gene>
    <name evidence="14" type="ORF">HCN44_003937</name>
</gene>
<keyword evidence="2" id="KW-0716">Sensory transduction</keyword>
<feature type="transmembrane region" description="Helical" evidence="12">
    <location>
        <begin position="68"/>
        <end position="89"/>
    </location>
</feature>
<keyword evidence="9" id="KW-0675">Receptor</keyword>
<dbReference type="OrthoDB" id="7677057at2759"/>
<evidence type="ECO:0008006" key="16">
    <source>
        <dbReference type="Google" id="ProtNLM"/>
    </source>
</evidence>
<dbReference type="SMART" id="SM00369">
    <property type="entry name" value="LRR_TYP"/>
    <property type="match status" value="8"/>
</dbReference>
<evidence type="ECO:0000256" key="2">
    <source>
        <dbReference type="ARBA" id="ARBA00022606"/>
    </source>
</evidence>
<evidence type="ECO:0000256" key="8">
    <source>
        <dbReference type="ARBA" id="ARBA00023136"/>
    </source>
</evidence>
<dbReference type="GO" id="GO:0005549">
    <property type="term" value="F:odorant binding"/>
    <property type="evidence" value="ECO:0007669"/>
    <property type="project" value="InterPro"/>
</dbReference>
<keyword evidence="10" id="KW-0807">Transducer</keyword>
<dbReference type="SUPFAM" id="SSF52058">
    <property type="entry name" value="L domain-like"/>
    <property type="match status" value="2"/>
</dbReference>
<dbReference type="SMART" id="SM00364">
    <property type="entry name" value="LRR_BAC"/>
    <property type="match status" value="4"/>
</dbReference>
<dbReference type="EMBL" id="JACMRX010000002">
    <property type="protein sequence ID" value="KAF7994465.1"/>
    <property type="molecule type" value="Genomic_DNA"/>
</dbReference>
<feature type="signal peptide" evidence="13">
    <location>
        <begin position="1"/>
        <end position="28"/>
    </location>
</feature>
<dbReference type="GO" id="GO:0004984">
    <property type="term" value="F:olfactory receptor activity"/>
    <property type="evidence" value="ECO:0007669"/>
    <property type="project" value="InterPro"/>
</dbReference>
<dbReference type="PANTHER" id="PTHR45712">
    <property type="entry name" value="AGAP008170-PA"/>
    <property type="match status" value="1"/>
</dbReference>
<evidence type="ECO:0000256" key="4">
    <source>
        <dbReference type="ARBA" id="ARBA00022692"/>
    </source>
</evidence>
<dbReference type="Proteomes" id="UP000639338">
    <property type="component" value="Unassembled WGS sequence"/>
</dbReference>
<keyword evidence="7 12" id="KW-1133">Transmembrane helix</keyword>
<evidence type="ECO:0000256" key="10">
    <source>
        <dbReference type="ARBA" id="ARBA00023224"/>
    </source>
</evidence>
<evidence type="ECO:0000256" key="12">
    <source>
        <dbReference type="SAM" id="Phobius"/>
    </source>
</evidence>
<dbReference type="AlphaFoldDB" id="A0A834XYM9"/>
<feature type="region of interest" description="Disordered" evidence="11">
    <location>
        <begin position="299"/>
        <end position="318"/>
    </location>
</feature>
<organism evidence="14 15">
    <name type="scientific">Aphidius gifuensis</name>
    <name type="common">Parasitoid wasp</name>
    <dbReference type="NCBI Taxonomy" id="684658"/>
    <lineage>
        <taxon>Eukaryota</taxon>
        <taxon>Metazoa</taxon>
        <taxon>Ecdysozoa</taxon>
        <taxon>Arthropoda</taxon>
        <taxon>Hexapoda</taxon>
        <taxon>Insecta</taxon>
        <taxon>Pterygota</taxon>
        <taxon>Neoptera</taxon>
        <taxon>Endopterygota</taxon>
        <taxon>Hymenoptera</taxon>
        <taxon>Apocrita</taxon>
        <taxon>Ichneumonoidea</taxon>
        <taxon>Braconidae</taxon>
        <taxon>Aphidiinae</taxon>
        <taxon>Aphidius</taxon>
    </lineage>
</organism>
<accession>A0A834XYM9</accession>
<dbReference type="Pfam" id="PF13855">
    <property type="entry name" value="LRR_8"/>
    <property type="match status" value="3"/>
</dbReference>
<comment type="caution">
    <text evidence="14">The sequence shown here is derived from an EMBL/GenBank/DDBJ whole genome shotgun (WGS) entry which is preliminary data.</text>
</comment>
<evidence type="ECO:0000256" key="11">
    <source>
        <dbReference type="SAM" id="MobiDB-lite"/>
    </source>
</evidence>
<evidence type="ECO:0000256" key="3">
    <source>
        <dbReference type="ARBA" id="ARBA00022614"/>
    </source>
</evidence>
<feature type="compositionally biased region" description="Polar residues" evidence="11">
    <location>
        <begin position="640"/>
        <end position="669"/>
    </location>
</feature>
<dbReference type="FunFam" id="3.80.10.10:FF:001164">
    <property type="entry name" value="GH01279p"/>
    <property type="match status" value="1"/>
</dbReference>
<keyword evidence="13" id="KW-0732">Signal</keyword>
<evidence type="ECO:0000256" key="1">
    <source>
        <dbReference type="ARBA" id="ARBA00004141"/>
    </source>
</evidence>
<evidence type="ECO:0000256" key="6">
    <source>
        <dbReference type="ARBA" id="ARBA00022737"/>
    </source>
</evidence>